<evidence type="ECO:0000313" key="2">
    <source>
        <dbReference type="Proteomes" id="UP000004664"/>
    </source>
</evidence>
<organism evidence="1 2">
    <name type="scientific">Methylobacter tundripaludum (strain ATCC BAA-1195 / DSM 17260 / SV96)</name>
    <dbReference type="NCBI Taxonomy" id="697282"/>
    <lineage>
        <taxon>Bacteria</taxon>
        <taxon>Pseudomonadati</taxon>
        <taxon>Pseudomonadota</taxon>
        <taxon>Gammaproteobacteria</taxon>
        <taxon>Methylococcales</taxon>
        <taxon>Methylococcaceae</taxon>
        <taxon>Methylobacter</taxon>
    </lineage>
</organism>
<dbReference type="EMBL" id="JH109152">
    <property type="protein sequence ID" value="EGW22883.1"/>
    <property type="molecule type" value="Genomic_DNA"/>
</dbReference>
<gene>
    <name evidence="1" type="ORF">Mettu_1716</name>
</gene>
<protein>
    <submittedName>
        <fullName evidence="1">Uncharacterized protein</fullName>
    </submittedName>
</protein>
<proteinExistence type="predicted"/>
<keyword evidence="2" id="KW-1185">Reference proteome</keyword>
<dbReference type="Proteomes" id="UP000004664">
    <property type="component" value="Unassembled WGS sequence"/>
</dbReference>
<dbReference type="STRING" id="697282.Mettu_1716"/>
<dbReference type="AlphaFoldDB" id="G3IVF6"/>
<name>G3IVF6_METTV</name>
<dbReference type="HOGENOM" id="CLU_1702226_0_0_6"/>
<accession>G3IVF6</accession>
<reference evidence="1 2" key="1">
    <citation type="submission" date="2011-06" db="EMBL/GenBank/DDBJ databases">
        <title>Genomic sequence of Methylobacter tundripaludum SV96.</title>
        <authorList>
            <consortium name="US DOE Joint Genome Institute"/>
            <person name="Lucas S."/>
            <person name="Han J."/>
            <person name="Lapidus A."/>
            <person name="Cheng J.-F."/>
            <person name="Goodwin L."/>
            <person name="Pitluck S."/>
            <person name="Held B."/>
            <person name="Detter J.C."/>
            <person name="Han C."/>
            <person name="Tapia R."/>
            <person name="Land M."/>
            <person name="Hauser L."/>
            <person name="Kyrpides N."/>
            <person name="Ivanova N."/>
            <person name="Ovchinnikova G."/>
            <person name="Pagani I."/>
            <person name="Klotz M.G."/>
            <person name="Dispirito A.A."/>
            <person name="Murrell J.C."/>
            <person name="Dunfield P."/>
            <person name="Kalyuzhnaya M.G."/>
            <person name="Svenning M."/>
            <person name="Trotsenko Y.A."/>
            <person name="Stein L.Y."/>
            <person name="Woyke T."/>
        </authorList>
    </citation>
    <scope>NUCLEOTIDE SEQUENCE [LARGE SCALE GENOMIC DNA]</scope>
    <source>
        <strain evidence="2">ATCC BAA-1195 / DSM 17260 / SV96</strain>
    </source>
</reference>
<sequence>MTYYFVGDELIAPTPGCRNDGRIAPAAREEPIPGKTVRRSVMTNRFLAVAGLFMATGVAGAEEPQVTPYRSTVSNPAVLPVPGMPEIELGGMHSAGGSEQQRDPVPFLAKYAFNSDWGVMVGADLLCPRHFVGGRHRSERLWRHPAAVKNSGKF</sequence>
<evidence type="ECO:0000313" key="1">
    <source>
        <dbReference type="EMBL" id="EGW22883.1"/>
    </source>
</evidence>